<dbReference type="Pfam" id="PF13618">
    <property type="entry name" value="Gluconate_2-dh3"/>
    <property type="match status" value="1"/>
</dbReference>
<evidence type="ECO:0000313" key="2">
    <source>
        <dbReference type="EMBL" id="MBS7810125.1"/>
    </source>
</evidence>
<organism evidence="2 3">
    <name type="scientific">Roseococcus pinisoli</name>
    <dbReference type="NCBI Taxonomy" id="2835040"/>
    <lineage>
        <taxon>Bacteria</taxon>
        <taxon>Pseudomonadati</taxon>
        <taxon>Pseudomonadota</taxon>
        <taxon>Alphaproteobacteria</taxon>
        <taxon>Acetobacterales</taxon>
        <taxon>Roseomonadaceae</taxon>
        <taxon>Roseococcus</taxon>
    </lineage>
</organism>
<dbReference type="InterPro" id="IPR006311">
    <property type="entry name" value="TAT_signal"/>
</dbReference>
<sequence length="246" mass="26648">MRGRSTSRRHLLAATALVACSLPAAQARTIRGALPWSAGEAYPPPRLSAAGWLFFTEAEAAAVTAMANRLIPPDELGAGGAEAGCATFIDRQLAGSFGTSDWLYMQGPFPAGTPQQGLQEEHPPNRRYREALAAIAAHCREKMGGRLFHTLSSQEQDALLTAMEAGTSGIAGLRDKSFFELLLQNVMEGYFADPAYGGNREMVGWKLVGFPGARYDFREMLDRLDQPYTDPPVGLFGRPAWTRAAQ</sequence>
<evidence type="ECO:0000256" key="1">
    <source>
        <dbReference type="SAM" id="SignalP"/>
    </source>
</evidence>
<feature type="signal peptide" evidence="1">
    <location>
        <begin position="1"/>
        <end position="27"/>
    </location>
</feature>
<protein>
    <submittedName>
        <fullName evidence="2">Gluconate 2-dehydrogenase subunit 3 family protein</fullName>
    </submittedName>
</protein>
<dbReference type="InterPro" id="IPR027056">
    <property type="entry name" value="Gluconate_2DH_su3"/>
</dbReference>
<dbReference type="EMBL" id="JAHCDA010000001">
    <property type="protein sequence ID" value="MBS7810125.1"/>
    <property type="molecule type" value="Genomic_DNA"/>
</dbReference>
<keyword evidence="1" id="KW-0732">Signal</keyword>
<dbReference type="RefSeq" id="WP_213668763.1">
    <property type="nucleotide sequence ID" value="NZ_JAHCDA010000001.1"/>
</dbReference>
<dbReference type="Proteomes" id="UP000766336">
    <property type="component" value="Unassembled WGS sequence"/>
</dbReference>
<feature type="chain" id="PRO_5046700338" evidence="1">
    <location>
        <begin position="28"/>
        <end position="246"/>
    </location>
</feature>
<dbReference type="PROSITE" id="PS51257">
    <property type="entry name" value="PROKAR_LIPOPROTEIN"/>
    <property type="match status" value="1"/>
</dbReference>
<reference evidence="2 3" key="1">
    <citation type="submission" date="2021-05" db="EMBL/GenBank/DDBJ databases">
        <title>Roseococcus sp. XZZS9, whole genome shotgun sequencing project.</title>
        <authorList>
            <person name="Zhao G."/>
            <person name="Shen L."/>
        </authorList>
    </citation>
    <scope>NUCLEOTIDE SEQUENCE [LARGE SCALE GENOMIC DNA]</scope>
    <source>
        <strain evidence="2 3">XZZS9</strain>
    </source>
</reference>
<name>A0ABS5QB03_9PROT</name>
<evidence type="ECO:0000313" key="3">
    <source>
        <dbReference type="Proteomes" id="UP000766336"/>
    </source>
</evidence>
<comment type="caution">
    <text evidence="2">The sequence shown here is derived from an EMBL/GenBank/DDBJ whole genome shotgun (WGS) entry which is preliminary data.</text>
</comment>
<gene>
    <name evidence="2" type="ORF">KHU32_04190</name>
</gene>
<proteinExistence type="predicted"/>
<accession>A0ABS5QB03</accession>
<keyword evidence="3" id="KW-1185">Reference proteome</keyword>
<dbReference type="PROSITE" id="PS51318">
    <property type="entry name" value="TAT"/>
    <property type="match status" value="1"/>
</dbReference>